<gene>
    <name evidence="1" type="ORF">APZ42_028835</name>
</gene>
<dbReference type="AlphaFoldDB" id="A0A164Q541"/>
<evidence type="ECO:0000313" key="1">
    <source>
        <dbReference type="EMBL" id="KZS07438.1"/>
    </source>
</evidence>
<proteinExistence type="predicted"/>
<accession>A0A164Q541</accession>
<organism evidence="1 2">
    <name type="scientific">Daphnia magna</name>
    <dbReference type="NCBI Taxonomy" id="35525"/>
    <lineage>
        <taxon>Eukaryota</taxon>
        <taxon>Metazoa</taxon>
        <taxon>Ecdysozoa</taxon>
        <taxon>Arthropoda</taxon>
        <taxon>Crustacea</taxon>
        <taxon>Branchiopoda</taxon>
        <taxon>Diplostraca</taxon>
        <taxon>Cladocera</taxon>
        <taxon>Anomopoda</taxon>
        <taxon>Daphniidae</taxon>
        <taxon>Daphnia</taxon>
    </lineage>
</organism>
<name>A0A164Q541_9CRUS</name>
<protein>
    <submittedName>
        <fullName evidence="1">Uncharacterized protein</fullName>
    </submittedName>
</protein>
<comment type="caution">
    <text evidence="1">The sequence shown here is derived from an EMBL/GenBank/DDBJ whole genome shotgun (WGS) entry which is preliminary data.</text>
</comment>
<dbReference type="EMBL" id="LRGB01002459">
    <property type="protein sequence ID" value="KZS07438.1"/>
    <property type="molecule type" value="Genomic_DNA"/>
</dbReference>
<reference evidence="1 2" key="1">
    <citation type="submission" date="2016-03" db="EMBL/GenBank/DDBJ databases">
        <title>EvidentialGene: Evidence-directed Construction of Genes on Genomes.</title>
        <authorList>
            <person name="Gilbert D.G."/>
            <person name="Choi J.-H."/>
            <person name="Mockaitis K."/>
            <person name="Colbourne J."/>
            <person name="Pfrender M."/>
        </authorList>
    </citation>
    <scope>NUCLEOTIDE SEQUENCE [LARGE SCALE GENOMIC DNA]</scope>
    <source>
        <strain evidence="1 2">Xinb3</strain>
        <tissue evidence="1">Complete organism</tissue>
    </source>
</reference>
<keyword evidence="2" id="KW-1185">Reference proteome</keyword>
<evidence type="ECO:0000313" key="2">
    <source>
        <dbReference type="Proteomes" id="UP000076858"/>
    </source>
</evidence>
<dbReference type="Proteomes" id="UP000076858">
    <property type="component" value="Unassembled WGS sequence"/>
</dbReference>
<sequence length="46" mass="5407">MDFFLWNGYSFDQLCQLPNLSSNYYFCVPSCKSIAHCEVFLNNMIC</sequence>